<protein>
    <submittedName>
        <fullName evidence="5">GntR family transcriptional regulator</fullName>
    </submittedName>
</protein>
<dbReference type="InterPro" id="IPR050679">
    <property type="entry name" value="Bact_HTH_transcr_reg"/>
</dbReference>
<dbReference type="SMART" id="SM00866">
    <property type="entry name" value="UTRA"/>
    <property type="match status" value="1"/>
</dbReference>
<dbReference type="CDD" id="cd07377">
    <property type="entry name" value="WHTH_GntR"/>
    <property type="match status" value="1"/>
</dbReference>
<comment type="caution">
    <text evidence="5">The sequence shown here is derived from an EMBL/GenBank/DDBJ whole genome shotgun (WGS) entry which is preliminary data.</text>
</comment>
<evidence type="ECO:0000256" key="2">
    <source>
        <dbReference type="ARBA" id="ARBA00023125"/>
    </source>
</evidence>
<evidence type="ECO:0000313" key="5">
    <source>
        <dbReference type="EMBL" id="MFC5673433.1"/>
    </source>
</evidence>
<feature type="domain" description="HTH gntR-type" evidence="4">
    <location>
        <begin position="8"/>
        <end position="76"/>
    </location>
</feature>
<dbReference type="Pfam" id="PF07702">
    <property type="entry name" value="UTRA"/>
    <property type="match status" value="1"/>
</dbReference>
<keyword evidence="1" id="KW-0805">Transcription regulation</keyword>
<accession>A0ABW0XUV7</accession>
<organism evidence="5 6">
    <name type="scientific">Streptomyces incanus</name>
    <dbReference type="NCBI Taxonomy" id="887453"/>
    <lineage>
        <taxon>Bacteria</taxon>
        <taxon>Bacillati</taxon>
        <taxon>Actinomycetota</taxon>
        <taxon>Actinomycetes</taxon>
        <taxon>Kitasatosporales</taxon>
        <taxon>Streptomycetaceae</taxon>
        <taxon>Streptomyces</taxon>
    </lineage>
</organism>
<dbReference type="InterPro" id="IPR036390">
    <property type="entry name" value="WH_DNA-bd_sf"/>
</dbReference>
<dbReference type="InterPro" id="IPR028978">
    <property type="entry name" value="Chorismate_lyase_/UTRA_dom_sf"/>
</dbReference>
<dbReference type="PROSITE" id="PS50949">
    <property type="entry name" value="HTH_GNTR"/>
    <property type="match status" value="1"/>
</dbReference>
<dbReference type="SUPFAM" id="SSF64288">
    <property type="entry name" value="Chorismate lyase-like"/>
    <property type="match status" value="1"/>
</dbReference>
<keyword evidence="3" id="KW-0804">Transcription</keyword>
<dbReference type="EMBL" id="JBHSPC010000085">
    <property type="protein sequence ID" value="MFC5673433.1"/>
    <property type="molecule type" value="Genomic_DNA"/>
</dbReference>
<evidence type="ECO:0000259" key="4">
    <source>
        <dbReference type="PROSITE" id="PS50949"/>
    </source>
</evidence>
<dbReference type="RefSeq" id="WP_381217276.1">
    <property type="nucleotide sequence ID" value="NZ_JBHSPC010000085.1"/>
</dbReference>
<dbReference type="InterPro" id="IPR011663">
    <property type="entry name" value="UTRA"/>
</dbReference>
<dbReference type="SUPFAM" id="SSF46785">
    <property type="entry name" value="Winged helix' DNA-binding domain"/>
    <property type="match status" value="1"/>
</dbReference>
<evidence type="ECO:0000313" key="6">
    <source>
        <dbReference type="Proteomes" id="UP001596183"/>
    </source>
</evidence>
<proteinExistence type="predicted"/>
<evidence type="ECO:0000256" key="1">
    <source>
        <dbReference type="ARBA" id="ARBA00023015"/>
    </source>
</evidence>
<dbReference type="Gene3D" id="1.10.10.10">
    <property type="entry name" value="Winged helix-like DNA-binding domain superfamily/Winged helix DNA-binding domain"/>
    <property type="match status" value="1"/>
</dbReference>
<dbReference type="InterPro" id="IPR036388">
    <property type="entry name" value="WH-like_DNA-bd_sf"/>
</dbReference>
<sequence>MTFTPIPAPLYQRIFAVLSQRISQGGYAPGSRFATEDELVAEFGVSKATVRRAVGELVARGQLVRRQGSGTYVRGSGDDPAARGFVGSIGDLIRGTPQLKVLDVHVEDDVWFPASVRQALGTDAETGTVYRTRRLWGDQPFVYSVHYVGPTVAAVLGRAELAEEGLMSLLRRENVEMSEAEQTLSARLADVEVADRLNIGLGAAVLFAERVLRSPSGPLDCLHSWYRGDLYRWQARLAVEPADR</sequence>
<keyword evidence="6" id="KW-1185">Reference proteome</keyword>
<keyword evidence="2" id="KW-0238">DNA-binding</keyword>
<dbReference type="PANTHER" id="PTHR44846">
    <property type="entry name" value="MANNOSYL-D-GLYCERATE TRANSPORT/METABOLISM SYSTEM REPRESSOR MNGR-RELATED"/>
    <property type="match status" value="1"/>
</dbReference>
<evidence type="ECO:0000256" key="3">
    <source>
        <dbReference type="ARBA" id="ARBA00023163"/>
    </source>
</evidence>
<dbReference type="Gene3D" id="3.40.1410.10">
    <property type="entry name" value="Chorismate lyase-like"/>
    <property type="match status" value="1"/>
</dbReference>
<reference evidence="6" key="1">
    <citation type="journal article" date="2019" name="Int. J. Syst. Evol. Microbiol.">
        <title>The Global Catalogue of Microorganisms (GCM) 10K type strain sequencing project: providing services to taxonomists for standard genome sequencing and annotation.</title>
        <authorList>
            <consortium name="The Broad Institute Genomics Platform"/>
            <consortium name="The Broad Institute Genome Sequencing Center for Infectious Disease"/>
            <person name="Wu L."/>
            <person name="Ma J."/>
        </authorList>
    </citation>
    <scope>NUCLEOTIDE SEQUENCE [LARGE SCALE GENOMIC DNA]</scope>
    <source>
        <strain evidence="6">JCM 13852</strain>
    </source>
</reference>
<dbReference type="Pfam" id="PF00392">
    <property type="entry name" value="GntR"/>
    <property type="match status" value="1"/>
</dbReference>
<dbReference type="SMART" id="SM00345">
    <property type="entry name" value="HTH_GNTR"/>
    <property type="match status" value="1"/>
</dbReference>
<dbReference type="PANTHER" id="PTHR44846:SF1">
    <property type="entry name" value="MANNOSYL-D-GLYCERATE TRANSPORT_METABOLISM SYSTEM REPRESSOR MNGR-RELATED"/>
    <property type="match status" value="1"/>
</dbReference>
<gene>
    <name evidence="5" type="ORF">ACFP2V_26015</name>
</gene>
<dbReference type="InterPro" id="IPR000524">
    <property type="entry name" value="Tscrpt_reg_HTH_GntR"/>
</dbReference>
<name>A0ABW0XUV7_9ACTN</name>
<dbReference type="Proteomes" id="UP001596183">
    <property type="component" value="Unassembled WGS sequence"/>
</dbReference>